<reference evidence="1" key="1">
    <citation type="submission" date="2020-06" db="EMBL/GenBank/DDBJ databases">
        <authorList>
            <person name="Li T."/>
            <person name="Hu X."/>
            <person name="Zhang T."/>
            <person name="Song X."/>
            <person name="Zhang H."/>
            <person name="Dai N."/>
            <person name="Sheng W."/>
            <person name="Hou X."/>
            <person name="Wei L."/>
        </authorList>
    </citation>
    <scope>NUCLEOTIDE SEQUENCE</scope>
    <source>
        <strain evidence="1">G02</strain>
        <tissue evidence="1">Leaf</tissue>
    </source>
</reference>
<dbReference type="Gene3D" id="3.10.10.10">
    <property type="entry name" value="HIV Type 1 Reverse Transcriptase, subunit A, domain 1"/>
    <property type="match status" value="1"/>
</dbReference>
<gene>
    <name evidence="1" type="ORF">Sradi_1524900</name>
</gene>
<name>A0AAW2U8K3_SESRA</name>
<comment type="caution">
    <text evidence="1">The sequence shown here is derived from an EMBL/GenBank/DDBJ whole genome shotgun (WGS) entry which is preliminary data.</text>
</comment>
<dbReference type="EMBL" id="JACGWJ010000006">
    <property type="protein sequence ID" value="KAL0413232.1"/>
    <property type="molecule type" value="Genomic_DNA"/>
</dbReference>
<accession>A0AAW2U8K3</accession>
<sequence>MERGTPPRVQPAEEVLNIELVPGDLGNTTQIGSQINDATQKDVIHSLRHNIDIFAWTLQGLEGIDPKVITHHLNIDPQVKPVKQKKRHYGLEKDKIILSEIDKLMAASILKKYNFQNGYPMWSWYPNPKGNEECASISRTSTRRALRTFILYLESIS</sequence>
<protein>
    <submittedName>
        <fullName evidence="1">Uncharacterized protein</fullName>
    </submittedName>
</protein>
<proteinExistence type="predicted"/>
<reference evidence="1" key="2">
    <citation type="journal article" date="2024" name="Plant">
        <title>Genomic evolution and insights into agronomic trait innovations of Sesamum species.</title>
        <authorList>
            <person name="Miao H."/>
            <person name="Wang L."/>
            <person name="Qu L."/>
            <person name="Liu H."/>
            <person name="Sun Y."/>
            <person name="Le M."/>
            <person name="Wang Q."/>
            <person name="Wei S."/>
            <person name="Zheng Y."/>
            <person name="Lin W."/>
            <person name="Duan Y."/>
            <person name="Cao H."/>
            <person name="Xiong S."/>
            <person name="Wang X."/>
            <person name="Wei L."/>
            <person name="Li C."/>
            <person name="Ma Q."/>
            <person name="Ju M."/>
            <person name="Zhao R."/>
            <person name="Li G."/>
            <person name="Mu C."/>
            <person name="Tian Q."/>
            <person name="Mei H."/>
            <person name="Zhang T."/>
            <person name="Gao T."/>
            <person name="Zhang H."/>
        </authorList>
    </citation>
    <scope>NUCLEOTIDE SEQUENCE</scope>
    <source>
        <strain evidence="1">G02</strain>
    </source>
</reference>
<organism evidence="1">
    <name type="scientific">Sesamum radiatum</name>
    <name type="common">Black benniseed</name>
    <dbReference type="NCBI Taxonomy" id="300843"/>
    <lineage>
        <taxon>Eukaryota</taxon>
        <taxon>Viridiplantae</taxon>
        <taxon>Streptophyta</taxon>
        <taxon>Embryophyta</taxon>
        <taxon>Tracheophyta</taxon>
        <taxon>Spermatophyta</taxon>
        <taxon>Magnoliopsida</taxon>
        <taxon>eudicotyledons</taxon>
        <taxon>Gunneridae</taxon>
        <taxon>Pentapetalae</taxon>
        <taxon>asterids</taxon>
        <taxon>lamiids</taxon>
        <taxon>Lamiales</taxon>
        <taxon>Pedaliaceae</taxon>
        <taxon>Sesamum</taxon>
    </lineage>
</organism>
<dbReference type="AlphaFoldDB" id="A0AAW2U8K3"/>
<evidence type="ECO:0000313" key="1">
    <source>
        <dbReference type="EMBL" id="KAL0413232.1"/>
    </source>
</evidence>